<reference evidence="1" key="1">
    <citation type="journal article" date="2014" name="Int. J. Syst. Evol. Microbiol.">
        <title>Complete genome sequence of Corynebacterium casei LMG S-19264T (=DSM 44701T), isolated from a smear-ripened cheese.</title>
        <authorList>
            <consortium name="US DOE Joint Genome Institute (JGI-PGF)"/>
            <person name="Walter F."/>
            <person name="Albersmeier A."/>
            <person name="Kalinowski J."/>
            <person name="Ruckert C."/>
        </authorList>
    </citation>
    <scope>NUCLEOTIDE SEQUENCE</scope>
    <source>
        <strain evidence="1">VKM Ac-1321</strain>
    </source>
</reference>
<dbReference type="EMBL" id="BSFP01000022">
    <property type="protein sequence ID" value="GLL02230.1"/>
    <property type="molecule type" value="Genomic_DNA"/>
</dbReference>
<sequence length="304" mass="33271">MLSEADAEHFLTRGYIVVRNCFSRADAQEYTRTLWTRLGYDPQDPSTWAEPSVHMPGHRTIDVATFAPKAWEAICDLVGGPERIATTAPHQWSDGFIVNLGEGADRPWADASPQAPGWHKDGDFFRHFLDSPEQGLLTLVLWSDVQHRGGATFVAADSVAPVARFLAAHPGGVYPPGVEPPPGGSVPAVFDYADLIAGCTEFVEATGEVGDVYLLHPFILHARAQNVLRAVRVITNPPVTLAEPMRFDRADPAEHSLVERAVLRALGAERLPFTPAGPREVLVPPRVLRQQRMLAEEAARLRVG</sequence>
<dbReference type="SUPFAM" id="SSF51197">
    <property type="entry name" value="Clavaminate synthase-like"/>
    <property type="match status" value="1"/>
</dbReference>
<protein>
    <submittedName>
        <fullName evidence="1">Phytanoyl-CoA dioxygenase</fullName>
    </submittedName>
</protein>
<reference evidence="1" key="2">
    <citation type="submission" date="2023-01" db="EMBL/GenBank/DDBJ databases">
        <authorList>
            <person name="Sun Q."/>
            <person name="Evtushenko L."/>
        </authorList>
    </citation>
    <scope>NUCLEOTIDE SEQUENCE</scope>
    <source>
        <strain evidence="1">VKM Ac-1321</strain>
    </source>
</reference>
<evidence type="ECO:0000313" key="1">
    <source>
        <dbReference type="EMBL" id="GLL02230.1"/>
    </source>
</evidence>
<keyword evidence="1" id="KW-0560">Oxidoreductase</keyword>
<dbReference type="RefSeq" id="WP_271189314.1">
    <property type="nucleotide sequence ID" value="NZ_BSFP01000022.1"/>
</dbReference>
<accession>A0A9W6NLQ9</accession>
<proteinExistence type="predicted"/>
<gene>
    <name evidence="1" type="ORF">GCM10017581_039720</name>
</gene>
<keyword evidence="2" id="KW-1185">Reference proteome</keyword>
<dbReference type="Gene3D" id="2.60.120.620">
    <property type="entry name" value="q2cbj1_9rhob like domain"/>
    <property type="match status" value="1"/>
</dbReference>
<dbReference type="GO" id="GO:0051213">
    <property type="term" value="F:dioxygenase activity"/>
    <property type="evidence" value="ECO:0007669"/>
    <property type="project" value="UniProtKB-KW"/>
</dbReference>
<name>A0A9W6NLQ9_9ACTN</name>
<organism evidence="1 2">
    <name type="scientific">Dactylosporangium matsuzakiense</name>
    <dbReference type="NCBI Taxonomy" id="53360"/>
    <lineage>
        <taxon>Bacteria</taxon>
        <taxon>Bacillati</taxon>
        <taxon>Actinomycetota</taxon>
        <taxon>Actinomycetes</taxon>
        <taxon>Micromonosporales</taxon>
        <taxon>Micromonosporaceae</taxon>
        <taxon>Dactylosporangium</taxon>
    </lineage>
</organism>
<evidence type="ECO:0000313" key="2">
    <source>
        <dbReference type="Proteomes" id="UP001143480"/>
    </source>
</evidence>
<comment type="caution">
    <text evidence="1">The sequence shown here is derived from an EMBL/GenBank/DDBJ whole genome shotgun (WGS) entry which is preliminary data.</text>
</comment>
<dbReference type="AlphaFoldDB" id="A0A9W6NLQ9"/>
<keyword evidence="1" id="KW-0223">Dioxygenase</keyword>
<dbReference type="Proteomes" id="UP001143480">
    <property type="component" value="Unassembled WGS sequence"/>
</dbReference>